<evidence type="ECO:0000313" key="7">
    <source>
        <dbReference type="Proteomes" id="UP000501690"/>
    </source>
</evidence>
<feature type="domain" description="GRF-type" evidence="5">
    <location>
        <begin position="157"/>
        <end position="204"/>
    </location>
</feature>
<dbReference type="InterPro" id="IPR010666">
    <property type="entry name" value="Znf_GRF"/>
</dbReference>
<organism evidence="6 7">
    <name type="scientific">Vigna unguiculata</name>
    <name type="common">Cowpea</name>
    <dbReference type="NCBI Taxonomy" id="3917"/>
    <lineage>
        <taxon>Eukaryota</taxon>
        <taxon>Viridiplantae</taxon>
        <taxon>Streptophyta</taxon>
        <taxon>Embryophyta</taxon>
        <taxon>Tracheophyta</taxon>
        <taxon>Spermatophyta</taxon>
        <taxon>Magnoliopsida</taxon>
        <taxon>eudicotyledons</taxon>
        <taxon>Gunneridae</taxon>
        <taxon>Pentapetalae</taxon>
        <taxon>rosids</taxon>
        <taxon>fabids</taxon>
        <taxon>Fabales</taxon>
        <taxon>Fabaceae</taxon>
        <taxon>Papilionoideae</taxon>
        <taxon>50 kb inversion clade</taxon>
        <taxon>NPAAA clade</taxon>
        <taxon>indigoferoid/millettioid clade</taxon>
        <taxon>Phaseoleae</taxon>
        <taxon>Vigna</taxon>
    </lineage>
</organism>
<dbReference type="Pfam" id="PF06839">
    <property type="entry name" value="Zn_ribbon_GRF"/>
    <property type="match status" value="1"/>
</dbReference>
<evidence type="ECO:0000313" key="6">
    <source>
        <dbReference type="EMBL" id="QCE09853.1"/>
    </source>
</evidence>
<evidence type="ECO:0000256" key="2">
    <source>
        <dbReference type="ARBA" id="ARBA00022771"/>
    </source>
</evidence>
<keyword evidence="3" id="KW-0862">Zinc</keyword>
<keyword evidence="2 4" id="KW-0863">Zinc-finger</keyword>
<gene>
    <name evidence="6" type="ORF">DEO72_LG10g1076</name>
</gene>
<name>A0A4D6N7M6_VIGUN</name>
<dbReference type="EMBL" id="CP039354">
    <property type="protein sequence ID" value="QCE09853.1"/>
    <property type="molecule type" value="Genomic_DNA"/>
</dbReference>
<dbReference type="PROSITE" id="PS51999">
    <property type="entry name" value="ZF_GRF"/>
    <property type="match status" value="1"/>
</dbReference>
<evidence type="ECO:0000256" key="3">
    <source>
        <dbReference type="ARBA" id="ARBA00022833"/>
    </source>
</evidence>
<sequence>MAWQSAIWGSRSGRELVMLQMRDRLVLCVDGDLSLMVARCVDGSSVKKLVVAAENMEVLWWWHDSRIALTVKEKIVVARDLWLEIDLGKKLGFERCEAKLWPIQLFHSIQCVIRNWRLRGMSRHHSSSSSCCNSWGQQSYSGSHICGSKGMGIIPICKCGEVAVLRVARTLKNNGRQFWACSKFKSAACSDNVWCNYFKWCDEEFCDERDGIIA</sequence>
<proteinExistence type="predicted"/>
<accession>A0A4D6N7M6</accession>
<evidence type="ECO:0000259" key="5">
    <source>
        <dbReference type="PROSITE" id="PS51999"/>
    </source>
</evidence>
<dbReference type="AlphaFoldDB" id="A0A4D6N7M6"/>
<reference evidence="6 7" key="1">
    <citation type="submission" date="2019-04" db="EMBL/GenBank/DDBJ databases">
        <title>An improved genome assembly and genetic linkage map for asparagus bean, Vigna unguiculata ssp. sesquipedialis.</title>
        <authorList>
            <person name="Xia Q."/>
            <person name="Zhang R."/>
            <person name="Dong Y."/>
        </authorList>
    </citation>
    <scope>NUCLEOTIDE SEQUENCE [LARGE SCALE GENOMIC DNA]</scope>
    <source>
        <tissue evidence="6">Leaf</tissue>
    </source>
</reference>
<protein>
    <recommendedName>
        <fullName evidence="5">GRF-type domain-containing protein</fullName>
    </recommendedName>
</protein>
<evidence type="ECO:0000256" key="1">
    <source>
        <dbReference type="ARBA" id="ARBA00022723"/>
    </source>
</evidence>
<dbReference type="Proteomes" id="UP000501690">
    <property type="component" value="Linkage Group LG10"/>
</dbReference>
<dbReference type="GO" id="GO:0008270">
    <property type="term" value="F:zinc ion binding"/>
    <property type="evidence" value="ECO:0007669"/>
    <property type="project" value="UniProtKB-KW"/>
</dbReference>
<keyword evidence="7" id="KW-1185">Reference proteome</keyword>
<keyword evidence="1" id="KW-0479">Metal-binding</keyword>
<evidence type="ECO:0000256" key="4">
    <source>
        <dbReference type="PROSITE-ProRule" id="PRU01343"/>
    </source>
</evidence>